<reference evidence="2 3" key="1">
    <citation type="submission" date="2015-06" db="EMBL/GenBank/DDBJ databases">
        <title>Draft genome sequencing of a biphenyl-degrading bacterium, Janthinobacterium lividum MEG1.</title>
        <authorList>
            <person name="Shimodaira J."/>
            <person name="Hatta T."/>
        </authorList>
    </citation>
    <scope>NUCLEOTIDE SEQUENCE [LARGE SCALE GENOMIC DNA]</scope>
    <source>
        <strain evidence="2 3">MEG1</strain>
    </source>
</reference>
<name>A0A1S1U4E5_9BURK</name>
<proteinExistence type="predicted"/>
<accession>A0A1S1U4E5</accession>
<dbReference type="AlphaFoldDB" id="A0A1S1U4E5"/>
<sequence length="760" mass="81022">MTVGTMFLLIGCSNFGLKFKETPEGSQSVANIDEAGSVHVAVVSITPWNDIKAKLRPEIPVDPKTLRNQAIPSTQAMLDKYLSILRLQASLAPTIVKNTSKTTTTTETGKDDNTTTEATTEEAPGTPRAPVAGTPLAAGSKPASDVSGIASINSSLALRAMASYKQDVEALNAEVDYAASRTDYVPYLMRIQISVMPRRRHLGYDVYSNLSLFSYSGKSDAVTGSSVEREATAGTPFVVPLLSTDSIETAERAQSIEALRDIGVAVDLVKGFGGLGLSANSQKDRQQALQGLDVNSLMTLGRLSDNSLRVRFGAANDPGGGYATHSRTNTISVLVFFPTKSEVARMVSRTSWLHVVDGTELHSDGETYSERLAPVLKQWAHLGLTEKFLRKVDEYPLEGNYQAFEKEFTQQLAAVCVGTSVQEEEMHSQLCTTGGHRLMQAGMAAERERTAAYIWSHLLSLLPGGRFSTTVVDLPKSKAACPVAGQLGVYAEVESGIAIALRGGSGLGVGDLKAAVHWGLVETPAPVPVVPKTGDRKSGAKSAANPTAFGALPASVTKKAFGLLASEISVRDDRRTVGLTFDTARMVPTEAGSKVELVPLLVELSGCQVASTSTTPSGWTYARLWSDSQFYPLTAKIPRKEKEDAKDKAASVSLYVSTDTLLLDAKNYGDKTVVVDLGEKPDSQYALKFTGGDVVAVGPADTVNPRNDGSYLVKASGPVKLRFHMATNQSVDIELHPINDKGKLGGTAKKLTLYARGGKS</sequence>
<gene>
    <name evidence="2" type="ORF">AKG95_19260</name>
</gene>
<dbReference type="EMBL" id="LFKP01000010">
    <property type="protein sequence ID" value="OHV95325.1"/>
    <property type="molecule type" value="Genomic_DNA"/>
</dbReference>
<comment type="caution">
    <text evidence="2">The sequence shown here is derived from an EMBL/GenBank/DDBJ whole genome shotgun (WGS) entry which is preliminary data.</text>
</comment>
<organism evidence="2 3">
    <name type="scientific">Janthinobacterium lividum</name>
    <dbReference type="NCBI Taxonomy" id="29581"/>
    <lineage>
        <taxon>Bacteria</taxon>
        <taxon>Pseudomonadati</taxon>
        <taxon>Pseudomonadota</taxon>
        <taxon>Betaproteobacteria</taxon>
        <taxon>Burkholderiales</taxon>
        <taxon>Oxalobacteraceae</taxon>
        <taxon>Janthinobacterium</taxon>
    </lineage>
</organism>
<evidence type="ECO:0000313" key="2">
    <source>
        <dbReference type="EMBL" id="OHV95325.1"/>
    </source>
</evidence>
<protein>
    <submittedName>
        <fullName evidence="2">Uncharacterized protein</fullName>
    </submittedName>
</protein>
<feature type="compositionally biased region" description="Low complexity" evidence="1">
    <location>
        <begin position="115"/>
        <end position="130"/>
    </location>
</feature>
<dbReference type="Proteomes" id="UP000179840">
    <property type="component" value="Unassembled WGS sequence"/>
</dbReference>
<evidence type="ECO:0000313" key="3">
    <source>
        <dbReference type="Proteomes" id="UP000179840"/>
    </source>
</evidence>
<evidence type="ECO:0000256" key="1">
    <source>
        <dbReference type="SAM" id="MobiDB-lite"/>
    </source>
</evidence>
<feature type="region of interest" description="Disordered" evidence="1">
    <location>
        <begin position="100"/>
        <end position="144"/>
    </location>
</feature>